<feature type="binding site" evidence="13">
    <location>
        <position position="139"/>
    </location>
    <ligand>
        <name>sn-glycerol 3-phosphate</name>
        <dbReference type="ChEBI" id="CHEBI:57597"/>
    </ligand>
</feature>
<feature type="binding site" evidence="13">
    <location>
        <position position="110"/>
    </location>
    <ligand>
        <name>NADPH</name>
        <dbReference type="ChEBI" id="CHEBI:57783"/>
    </ligand>
</feature>
<dbReference type="SUPFAM" id="SSF48179">
    <property type="entry name" value="6-phosphogluconate dehydrogenase C-terminal domain-like"/>
    <property type="match status" value="1"/>
</dbReference>
<keyword evidence="13" id="KW-0963">Cytoplasm</keyword>
<feature type="binding site" evidence="13">
    <location>
        <position position="247"/>
    </location>
    <ligand>
        <name>sn-glycerol 3-phosphate</name>
        <dbReference type="ChEBI" id="CHEBI:57597"/>
    </ligand>
</feature>
<dbReference type="Pfam" id="PF01210">
    <property type="entry name" value="NAD_Gly3P_dh_N"/>
    <property type="match status" value="1"/>
</dbReference>
<dbReference type="FunFam" id="1.10.1040.10:FF:000001">
    <property type="entry name" value="Glycerol-3-phosphate dehydrogenase [NAD(P)+]"/>
    <property type="match status" value="1"/>
</dbReference>
<reference evidence="20 21" key="1">
    <citation type="submission" date="2012-09" db="EMBL/GenBank/DDBJ databases">
        <title>Draft Genome Sequences of 6 Strains from Genus Thauera.</title>
        <authorList>
            <person name="Liu B."/>
            <person name="Shapleigh J.P."/>
            <person name="Frostegard A.H."/>
        </authorList>
    </citation>
    <scope>NUCLEOTIDE SEQUENCE [LARGE SCALE GENOMIC DNA]</scope>
    <source>
        <strain evidence="21">47Lol / DSM 12138</strain>
    </source>
</reference>
<dbReference type="NCBIfam" id="NF000940">
    <property type="entry name" value="PRK00094.1-2"/>
    <property type="match status" value="1"/>
</dbReference>
<feature type="domain" description="Glycerol-3-phosphate dehydrogenase NAD-dependent N-terminal" evidence="18">
    <location>
        <begin position="10"/>
        <end position="163"/>
    </location>
</feature>
<evidence type="ECO:0000256" key="4">
    <source>
        <dbReference type="ARBA" id="ARBA00023002"/>
    </source>
</evidence>
<evidence type="ECO:0000256" key="8">
    <source>
        <dbReference type="ARBA" id="ARBA00023264"/>
    </source>
</evidence>
<evidence type="ECO:0000256" key="7">
    <source>
        <dbReference type="ARBA" id="ARBA00023209"/>
    </source>
</evidence>
<evidence type="ECO:0000256" key="13">
    <source>
        <dbReference type="HAMAP-Rule" id="MF_00394"/>
    </source>
</evidence>
<evidence type="ECO:0000256" key="5">
    <source>
        <dbReference type="ARBA" id="ARBA00023027"/>
    </source>
</evidence>
<evidence type="ECO:0000259" key="18">
    <source>
        <dbReference type="Pfam" id="PF01210"/>
    </source>
</evidence>
<evidence type="ECO:0000256" key="12">
    <source>
        <dbReference type="ARBA" id="ARBA00080511"/>
    </source>
</evidence>
<evidence type="ECO:0000256" key="2">
    <source>
        <dbReference type="ARBA" id="ARBA00022516"/>
    </source>
</evidence>
<feature type="binding site" evidence="13">
    <location>
        <position position="18"/>
    </location>
    <ligand>
        <name>NADPH</name>
        <dbReference type="ChEBI" id="CHEBI:57783"/>
    </ligand>
</feature>
<feature type="binding site" evidence="16">
    <location>
        <begin position="14"/>
        <end position="19"/>
    </location>
    <ligand>
        <name>NAD(+)</name>
        <dbReference type="ChEBI" id="CHEBI:57540"/>
    </ligand>
</feature>
<dbReference type="Gene3D" id="3.40.50.720">
    <property type="entry name" value="NAD(P)-binding Rossmann-like Domain"/>
    <property type="match status" value="1"/>
</dbReference>
<evidence type="ECO:0000256" key="16">
    <source>
        <dbReference type="PIRSR" id="PIRSR000114-3"/>
    </source>
</evidence>
<comment type="function">
    <text evidence="13">Catalyzes the reduction of the glycolytic intermediate dihydroxyacetone phosphate (DHAP) to sn-glycerol 3-phosphate (G3P), the key precursor for phospholipid synthesis.</text>
</comment>
<dbReference type="InterPro" id="IPR006168">
    <property type="entry name" value="G3P_DH_NAD-dep"/>
</dbReference>
<sequence>MIPAPSRQRIAVFGAGAWGTALAQAFSGAHDVRLWGRDAEHLQMLALTRENRRYLPDIRLSDKLRFEPDFARAAREADLHLVVTPLAGLRDAVRTLHHLQPGTPLLWACKGLEAGSGRLPHEIVAEELGANAASGVLTGPSFAAEVARGLPTAITLAATDEAFARHWVAALHQPRLRIYANTDVVGCEIGGAIKNVMAIAAGVSDGMGFGLNARAALITRGLAEISRLAAALGGSSETLMGLTGMGDLILTCTGDLSRNRRVGLALAKGSTLADILRDLGHVAEGVSTAREVVALARRNGVEMPICEAVDALLHHGLDARSAVEKLLARDPRHE</sequence>
<dbReference type="GO" id="GO:0046167">
    <property type="term" value="P:glycerol-3-phosphate biosynthetic process"/>
    <property type="evidence" value="ECO:0007669"/>
    <property type="project" value="UniProtKB-UniRule"/>
</dbReference>
<feature type="binding site" evidence="13">
    <location>
        <position position="284"/>
    </location>
    <ligand>
        <name>NADPH</name>
        <dbReference type="ChEBI" id="CHEBI:57783"/>
    </ligand>
</feature>
<dbReference type="GO" id="GO:0005829">
    <property type="term" value="C:cytosol"/>
    <property type="evidence" value="ECO:0007669"/>
    <property type="project" value="TreeGrafter"/>
</dbReference>
<feature type="binding site" evidence="13">
    <location>
        <position position="110"/>
    </location>
    <ligand>
        <name>sn-glycerol 3-phosphate</name>
        <dbReference type="ChEBI" id="CHEBI:57597"/>
    </ligand>
</feature>
<gene>
    <name evidence="13 20" type="primary">gpsA</name>
    <name evidence="20" type="ORF">C666_02055</name>
</gene>
<dbReference type="FunFam" id="3.40.50.720:FF:000019">
    <property type="entry name" value="Glycerol-3-phosphate dehydrogenase [NAD(P)+]"/>
    <property type="match status" value="1"/>
</dbReference>
<feature type="binding site" evidence="13">
    <location>
        <position position="257"/>
    </location>
    <ligand>
        <name>sn-glycerol 3-phosphate</name>
        <dbReference type="ChEBI" id="CHEBI:57597"/>
    </ligand>
</feature>
<dbReference type="GO" id="GO:0051287">
    <property type="term" value="F:NAD binding"/>
    <property type="evidence" value="ECO:0007669"/>
    <property type="project" value="InterPro"/>
</dbReference>
<feature type="binding site" evidence="13">
    <location>
        <position position="282"/>
    </location>
    <ligand>
        <name>NADPH</name>
        <dbReference type="ChEBI" id="CHEBI:57783"/>
    </ligand>
</feature>
<dbReference type="AlphaFoldDB" id="N6ZE54"/>
<name>N6ZE54_THAL4</name>
<evidence type="ECO:0000256" key="15">
    <source>
        <dbReference type="PIRSR" id="PIRSR000114-2"/>
    </source>
</evidence>
<feature type="binding site" evidence="13">
    <location>
        <position position="258"/>
    </location>
    <ligand>
        <name>sn-glycerol 3-phosphate</name>
        <dbReference type="ChEBI" id="CHEBI:57597"/>
    </ligand>
</feature>
<dbReference type="GO" id="GO:0005975">
    <property type="term" value="P:carbohydrate metabolic process"/>
    <property type="evidence" value="ECO:0007669"/>
    <property type="project" value="InterPro"/>
</dbReference>
<feature type="binding site" evidence="13">
    <location>
        <position position="54"/>
    </location>
    <ligand>
        <name>NADPH</name>
        <dbReference type="ChEBI" id="CHEBI:57783"/>
    </ligand>
</feature>
<feature type="active site" description="Proton acceptor" evidence="13 14">
    <location>
        <position position="194"/>
    </location>
</feature>
<feature type="domain" description="Glycerol-3-phosphate dehydrogenase NAD-dependent C-terminal" evidence="19">
    <location>
        <begin position="183"/>
        <end position="324"/>
    </location>
</feature>
<dbReference type="PROSITE" id="PS00957">
    <property type="entry name" value="NAD_G3PDH"/>
    <property type="match status" value="1"/>
</dbReference>
<feature type="binding site" evidence="13">
    <location>
        <position position="259"/>
    </location>
    <ligand>
        <name>sn-glycerol 3-phosphate</name>
        <dbReference type="ChEBI" id="CHEBI:57597"/>
    </ligand>
</feature>
<evidence type="ECO:0000313" key="20">
    <source>
        <dbReference type="EMBL" id="ENO90419.1"/>
    </source>
</evidence>
<dbReference type="GO" id="GO:0141152">
    <property type="term" value="F:glycerol-3-phosphate dehydrogenase (NAD+) activity"/>
    <property type="evidence" value="ECO:0007669"/>
    <property type="project" value="RHEA"/>
</dbReference>
<comment type="subcellular location">
    <subcellularLocation>
        <location evidence="13">Cytoplasm</location>
    </subcellularLocation>
</comment>
<comment type="caution">
    <text evidence="20">The sequence shown here is derived from an EMBL/GenBank/DDBJ whole genome shotgun (WGS) entry which is preliminary data.</text>
</comment>
<dbReference type="Proteomes" id="UP000013232">
    <property type="component" value="Unassembled WGS sequence"/>
</dbReference>
<feature type="binding site" evidence="16">
    <location>
        <position position="258"/>
    </location>
    <ligand>
        <name>NAD(+)</name>
        <dbReference type="ChEBI" id="CHEBI:57540"/>
    </ligand>
</feature>
<accession>N6ZE54</accession>
<dbReference type="SUPFAM" id="SSF51735">
    <property type="entry name" value="NAD(P)-binding Rossmann-fold domains"/>
    <property type="match status" value="1"/>
</dbReference>
<proteinExistence type="inferred from homology"/>
<feature type="binding site" evidence="13">
    <location>
        <position position="258"/>
    </location>
    <ligand>
        <name>NADPH</name>
        <dbReference type="ChEBI" id="CHEBI:57783"/>
    </ligand>
</feature>
<keyword evidence="13" id="KW-0547">Nucleotide-binding</keyword>
<keyword evidence="2 13" id="KW-0444">Lipid biosynthesis</keyword>
<evidence type="ECO:0000313" key="21">
    <source>
        <dbReference type="Proteomes" id="UP000013232"/>
    </source>
</evidence>
<feature type="binding site" evidence="13">
    <location>
        <position position="194"/>
    </location>
    <ligand>
        <name>sn-glycerol 3-phosphate</name>
        <dbReference type="ChEBI" id="CHEBI:57597"/>
    </ligand>
</feature>
<dbReference type="EC" id="1.1.1.94" evidence="10 13"/>
<protein>
    <recommendedName>
        <fullName evidence="11 13">Glycerol-3-phosphate dehydrogenase [NAD(P)+]</fullName>
        <ecNumber evidence="10 13">1.1.1.94</ecNumber>
    </recommendedName>
    <alternativeName>
        <fullName evidence="13">NAD(P)(+)-dependent glycerol-3-phosphate dehydrogenase</fullName>
    </alternativeName>
    <alternativeName>
        <fullName evidence="12 13">NAD(P)H-dependent dihydroxyacetone-phosphate reductase</fullName>
    </alternativeName>
</protein>
<dbReference type="UniPathway" id="UPA00940"/>
<dbReference type="InterPro" id="IPR011128">
    <property type="entry name" value="G3P_DH_NAD-dep_N"/>
</dbReference>
<dbReference type="STRING" id="1123367.GCA_000621305_01791"/>
<dbReference type="Pfam" id="PF07479">
    <property type="entry name" value="NAD_Gly3P_dh_C"/>
    <property type="match status" value="1"/>
</dbReference>
<dbReference type="InterPro" id="IPR008927">
    <property type="entry name" value="6-PGluconate_DH-like_C_sf"/>
</dbReference>
<dbReference type="InterPro" id="IPR036291">
    <property type="entry name" value="NAD(P)-bd_dom_sf"/>
</dbReference>
<feature type="binding site" evidence="13">
    <location>
        <position position="141"/>
    </location>
    <ligand>
        <name>sn-glycerol 3-phosphate</name>
        <dbReference type="ChEBI" id="CHEBI:57597"/>
    </ligand>
</feature>
<evidence type="ECO:0000256" key="10">
    <source>
        <dbReference type="ARBA" id="ARBA00066687"/>
    </source>
</evidence>
<dbReference type="GO" id="GO:0141153">
    <property type="term" value="F:glycerol-3-phosphate dehydrogenase (NADP+) activity"/>
    <property type="evidence" value="ECO:0007669"/>
    <property type="project" value="RHEA"/>
</dbReference>
<feature type="binding site" evidence="15">
    <location>
        <position position="110"/>
    </location>
    <ligand>
        <name>substrate</name>
    </ligand>
</feature>
<dbReference type="RefSeq" id="WP_004333081.1">
    <property type="nucleotide sequence ID" value="NZ_AMXE01000003.1"/>
</dbReference>
<feature type="binding site" evidence="13">
    <location>
        <position position="143"/>
    </location>
    <ligand>
        <name>NADPH</name>
        <dbReference type="ChEBI" id="CHEBI:57783"/>
    </ligand>
</feature>
<comment type="catalytic activity">
    <reaction evidence="13">
        <text>sn-glycerol 3-phosphate + NAD(+) = dihydroxyacetone phosphate + NADH + H(+)</text>
        <dbReference type="Rhea" id="RHEA:11092"/>
        <dbReference type="ChEBI" id="CHEBI:15378"/>
        <dbReference type="ChEBI" id="CHEBI:57540"/>
        <dbReference type="ChEBI" id="CHEBI:57597"/>
        <dbReference type="ChEBI" id="CHEBI:57642"/>
        <dbReference type="ChEBI" id="CHEBI:57945"/>
        <dbReference type="EC" id="1.1.1.94"/>
    </reaction>
</comment>
<comment type="caution">
    <text evidence="13">Lacks conserved residue(s) required for the propagation of feature annotation.</text>
</comment>
<evidence type="ECO:0000256" key="6">
    <source>
        <dbReference type="ARBA" id="ARBA00023098"/>
    </source>
</evidence>
<feature type="binding site" evidence="13">
    <location>
        <position position="37"/>
    </location>
    <ligand>
        <name>NADPH</name>
        <dbReference type="ChEBI" id="CHEBI:57783"/>
    </ligand>
</feature>
<dbReference type="eggNOG" id="COG0240">
    <property type="taxonomic scope" value="Bacteria"/>
</dbReference>
<keyword evidence="3 13" id="KW-0521">NADP</keyword>
<evidence type="ECO:0000256" key="9">
    <source>
        <dbReference type="ARBA" id="ARBA00052716"/>
    </source>
</evidence>
<dbReference type="NCBIfam" id="NF000942">
    <property type="entry name" value="PRK00094.1-4"/>
    <property type="match status" value="1"/>
</dbReference>
<dbReference type="EMBL" id="AMXE01000003">
    <property type="protein sequence ID" value="ENO90419.1"/>
    <property type="molecule type" value="Genomic_DNA"/>
</dbReference>
<keyword evidence="6 13" id="KW-0443">Lipid metabolism</keyword>
<comment type="catalytic activity">
    <reaction evidence="9">
        <text>sn-glycerol 3-phosphate + NADP(+) = dihydroxyacetone phosphate + NADPH + H(+)</text>
        <dbReference type="Rhea" id="RHEA:11096"/>
        <dbReference type="ChEBI" id="CHEBI:15378"/>
        <dbReference type="ChEBI" id="CHEBI:57597"/>
        <dbReference type="ChEBI" id="CHEBI:57642"/>
        <dbReference type="ChEBI" id="CHEBI:57783"/>
        <dbReference type="ChEBI" id="CHEBI:58349"/>
        <dbReference type="EC" id="1.1.1.94"/>
    </reaction>
    <physiologicalReaction direction="right-to-left" evidence="9">
        <dbReference type="Rhea" id="RHEA:11098"/>
    </physiologicalReaction>
</comment>
<dbReference type="PANTHER" id="PTHR11728">
    <property type="entry name" value="GLYCEROL-3-PHOSPHATE DEHYDROGENASE"/>
    <property type="match status" value="1"/>
</dbReference>
<keyword evidence="4 13" id="KW-0560">Oxidoreductase</keyword>
<keyword evidence="21" id="KW-1185">Reference proteome</keyword>
<keyword evidence="7 13" id="KW-0594">Phospholipid biosynthesis</keyword>
<evidence type="ECO:0000256" key="14">
    <source>
        <dbReference type="PIRSR" id="PIRSR000114-1"/>
    </source>
</evidence>
<dbReference type="PANTHER" id="PTHR11728:SF1">
    <property type="entry name" value="GLYCEROL-3-PHOSPHATE DEHYDROGENASE [NAD(+)] 2, CHLOROPLASTIC"/>
    <property type="match status" value="1"/>
</dbReference>
<evidence type="ECO:0000256" key="3">
    <source>
        <dbReference type="ARBA" id="ARBA00022857"/>
    </source>
</evidence>
<keyword evidence="8 13" id="KW-1208">Phospholipid metabolism</keyword>
<evidence type="ECO:0000256" key="1">
    <source>
        <dbReference type="ARBA" id="ARBA00011009"/>
    </source>
</evidence>
<evidence type="ECO:0000256" key="17">
    <source>
        <dbReference type="RuleBase" id="RU000437"/>
    </source>
</evidence>
<feature type="binding site" evidence="16">
    <location>
        <position position="143"/>
    </location>
    <ligand>
        <name>NAD(+)</name>
        <dbReference type="ChEBI" id="CHEBI:57540"/>
    </ligand>
</feature>
<feature type="binding site" evidence="15">
    <location>
        <begin position="258"/>
        <end position="259"/>
    </location>
    <ligand>
        <name>substrate</name>
    </ligand>
</feature>
<dbReference type="HAMAP" id="MF_00394">
    <property type="entry name" value="NAD_Glyc3P_dehydrog"/>
    <property type="match status" value="1"/>
</dbReference>
<dbReference type="GO" id="GO:0006650">
    <property type="term" value="P:glycerophospholipid metabolic process"/>
    <property type="evidence" value="ECO:0007669"/>
    <property type="project" value="UniProtKB-UniRule"/>
</dbReference>
<dbReference type="GO" id="GO:0008654">
    <property type="term" value="P:phospholipid biosynthetic process"/>
    <property type="evidence" value="ECO:0007669"/>
    <property type="project" value="UniProtKB-KW"/>
</dbReference>
<comment type="similarity">
    <text evidence="1 13 17">Belongs to the NAD-dependent glycerol-3-phosphate dehydrogenase family.</text>
</comment>
<evidence type="ECO:0000256" key="11">
    <source>
        <dbReference type="ARBA" id="ARBA00069372"/>
    </source>
</evidence>
<evidence type="ECO:0000259" key="19">
    <source>
        <dbReference type="Pfam" id="PF07479"/>
    </source>
</evidence>
<dbReference type="InterPro" id="IPR006109">
    <property type="entry name" value="G3P_DH_NAD-dep_C"/>
</dbReference>
<dbReference type="InterPro" id="IPR013328">
    <property type="entry name" value="6PGD_dom2"/>
</dbReference>
<dbReference type="PIRSF" id="PIRSF000114">
    <property type="entry name" value="Glycerol-3-P_dh"/>
    <property type="match status" value="1"/>
</dbReference>
<organism evidence="20 21">
    <name type="scientific">Thauera linaloolentis (strain DSM 12138 / JCM 21573 / CCUG 41526 / CIP 105981 / IAM 15112 / NBRC 102519 / 47Lol)</name>
    <dbReference type="NCBI Taxonomy" id="1123367"/>
    <lineage>
        <taxon>Bacteria</taxon>
        <taxon>Pseudomonadati</taxon>
        <taxon>Pseudomonadota</taxon>
        <taxon>Betaproteobacteria</taxon>
        <taxon>Rhodocyclales</taxon>
        <taxon>Zoogloeaceae</taxon>
        <taxon>Thauera</taxon>
    </lineage>
</organism>
<keyword evidence="5 13" id="KW-0520">NAD</keyword>
<dbReference type="PRINTS" id="PR00077">
    <property type="entry name" value="GPDHDRGNASE"/>
</dbReference>
<dbReference type="GO" id="GO:0046168">
    <property type="term" value="P:glycerol-3-phosphate catabolic process"/>
    <property type="evidence" value="ECO:0007669"/>
    <property type="project" value="InterPro"/>
</dbReference>
<dbReference type="Gene3D" id="1.10.1040.10">
    <property type="entry name" value="N-(1-d-carboxylethyl)-l-norvaline Dehydrogenase, domain 2"/>
    <property type="match status" value="1"/>
</dbReference>
<comment type="pathway">
    <text evidence="13">Membrane lipid metabolism; glycerophospholipid metabolism.</text>
</comment>